<dbReference type="EMBL" id="FNYH01000001">
    <property type="protein sequence ID" value="SEI40961.1"/>
    <property type="molecule type" value="Genomic_DNA"/>
</dbReference>
<dbReference type="PANTHER" id="PTHR13693">
    <property type="entry name" value="CLASS II AMINOTRANSFERASE/8-AMINO-7-OXONONANOATE SYNTHASE"/>
    <property type="match status" value="1"/>
</dbReference>
<proteinExistence type="inferred from homology"/>
<gene>
    <name evidence="14" type="ORF">SAMN05421831_101348</name>
</gene>
<dbReference type="CDD" id="cd06454">
    <property type="entry name" value="KBL_like"/>
    <property type="match status" value="1"/>
</dbReference>
<dbReference type="InterPro" id="IPR015424">
    <property type="entry name" value="PyrdxlP-dep_Trfase"/>
</dbReference>
<evidence type="ECO:0000256" key="4">
    <source>
        <dbReference type="ARBA" id="ARBA00011738"/>
    </source>
</evidence>
<name>A0A1H6QAZ2_9GAMM</name>
<evidence type="ECO:0000313" key="14">
    <source>
        <dbReference type="EMBL" id="SEI40961.1"/>
    </source>
</evidence>
<comment type="cofactor">
    <cofactor evidence="1 12">
        <name>pyridoxal 5'-phosphate</name>
        <dbReference type="ChEBI" id="CHEBI:597326"/>
    </cofactor>
</comment>
<dbReference type="InterPro" id="IPR015422">
    <property type="entry name" value="PyrdxlP-dep_Trfase_small"/>
</dbReference>
<keyword evidence="15" id="KW-1185">Reference proteome</keyword>
<evidence type="ECO:0000259" key="13">
    <source>
        <dbReference type="Pfam" id="PF00155"/>
    </source>
</evidence>
<comment type="subunit">
    <text evidence="4">Homodimer.</text>
</comment>
<dbReference type="OrthoDB" id="9807157at2"/>
<keyword evidence="7" id="KW-0093">Biotin biosynthesis</keyword>
<evidence type="ECO:0000256" key="8">
    <source>
        <dbReference type="ARBA" id="ARBA00022898"/>
    </source>
</evidence>
<protein>
    <recommendedName>
        <fullName evidence="5">8-amino-7-oxononanoate synthase</fullName>
        <ecNumber evidence="5">2.3.1.47</ecNumber>
    </recommendedName>
    <alternativeName>
        <fullName evidence="9">7-keto-8-amino-pelargonic acid synthase</fullName>
    </alternativeName>
    <alternativeName>
        <fullName evidence="10">8-amino-7-ketopelargonate synthase</fullName>
    </alternativeName>
</protein>
<evidence type="ECO:0000256" key="3">
    <source>
        <dbReference type="ARBA" id="ARBA00010008"/>
    </source>
</evidence>
<evidence type="ECO:0000256" key="2">
    <source>
        <dbReference type="ARBA" id="ARBA00004746"/>
    </source>
</evidence>
<organism evidence="14 15">
    <name type="scientific">Allopseudospirillum japonicum</name>
    <dbReference type="NCBI Taxonomy" id="64971"/>
    <lineage>
        <taxon>Bacteria</taxon>
        <taxon>Pseudomonadati</taxon>
        <taxon>Pseudomonadota</taxon>
        <taxon>Gammaproteobacteria</taxon>
        <taxon>Oceanospirillales</taxon>
        <taxon>Oceanospirillaceae</taxon>
        <taxon>Allopseudospirillum</taxon>
    </lineage>
</organism>
<accession>A0A1H6QAZ2</accession>
<comment type="catalytic activity">
    <reaction evidence="11">
        <text>6-carboxyhexanoyl-[ACP] + L-alanine + H(+) = (8S)-8-amino-7-oxononanoate + holo-[ACP] + CO2</text>
        <dbReference type="Rhea" id="RHEA:42288"/>
        <dbReference type="Rhea" id="RHEA-COMP:9685"/>
        <dbReference type="Rhea" id="RHEA-COMP:9955"/>
        <dbReference type="ChEBI" id="CHEBI:15378"/>
        <dbReference type="ChEBI" id="CHEBI:16526"/>
        <dbReference type="ChEBI" id="CHEBI:57972"/>
        <dbReference type="ChEBI" id="CHEBI:64479"/>
        <dbReference type="ChEBI" id="CHEBI:78846"/>
        <dbReference type="ChEBI" id="CHEBI:149468"/>
        <dbReference type="EC" id="2.3.1.47"/>
    </reaction>
</comment>
<dbReference type="Proteomes" id="UP000242999">
    <property type="component" value="Unassembled WGS sequence"/>
</dbReference>
<dbReference type="SUPFAM" id="SSF53383">
    <property type="entry name" value="PLP-dependent transferases"/>
    <property type="match status" value="1"/>
</dbReference>
<comment type="similarity">
    <text evidence="3">Belongs to the class-II pyridoxal-phosphate-dependent aminotransferase family. BioF subfamily.</text>
</comment>
<evidence type="ECO:0000313" key="15">
    <source>
        <dbReference type="Proteomes" id="UP000242999"/>
    </source>
</evidence>
<dbReference type="Gene3D" id="3.40.640.10">
    <property type="entry name" value="Type I PLP-dependent aspartate aminotransferase-like (Major domain)"/>
    <property type="match status" value="1"/>
</dbReference>
<evidence type="ECO:0000256" key="10">
    <source>
        <dbReference type="ARBA" id="ARBA00033381"/>
    </source>
</evidence>
<evidence type="ECO:0000256" key="5">
    <source>
        <dbReference type="ARBA" id="ARBA00013187"/>
    </source>
</evidence>
<evidence type="ECO:0000256" key="1">
    <source>
        <dbReference type="ARBA" id="ARBA00001933"/>
    </source>
</evidence>
<dbReference type="Gene3D" id="3.90.1150.10">
    <property type="entry name" value="Aspartate Aminotransferase, domain 1"/>
    <property type="match status" value="1"/>
</dbReference>
<comment type="pathway">
    <text evidence="2">Cofactor biosynthesis; biotin biosynthesis.</text>
</comment>
<evidence type="ECO:0000256" key="9">
    <source>
        <dbReference type="ARBA" id="ARBA00032610"/>
    </source>
</evidence>
<keyword evidence="8 12" id="KW-0663">Pyridoxal phosphate</keyword>
<dbReference type="AlphaFoldDB" id="A0A1H6QAZ2"/>
<dbReference type="EC" id="2.3.1.47" evidence="5"/>
<evidence type="ECO:0000256" key="11">
    <source>
        <dbReference type="ARBA" id="ARBA00047715"/>
    </source>
</evidence>
<dbReference type="InterPro" id="IPR001917">
    <property type="entry name" value="Aminotrans_II_pyridoxalP_BS"/>
</dbReference>
<evidence type="ECO:0000256" key="6">
    <source>
        <dbReference type="ARBA" id="ARBA00022679"/>
    </source>
</evidence>
<evidence type="ECO:0000256" key="7">
    <source>
        <dbReference type="ARBA" id="ARBA00022756"/>
    </source>
</evidence>
<dbReference type="InterPro" id="IPR004839">
    <property type="entry name" value="Aminotransferase_I/II_large"/>
</dbReference>
<evidence type="ECO:0000256" key="12">
    <source>
        <dbReference type="RuleBase" id="RU003693"/>
    </source>
</evidence>
<dbReference type="PROSITE" id="PS00599">
    <property type="entry name" value="AA_TRANSFER_CLASS_2"/>
    <property type="match status" value="1"/>
</dbReference>
<dbReference type="STRING" id="64971.SAMN05421831_101348"/>
<dbReference type="GO" id="GO:0008710">
    <property type="term" value="F:8-amino-7-oxononanoate synthase activity"/>
    <property type="evidence" value="ECO:0007669"/>
    <property type="project" value="UniProtKB-EC"/>
</dbReference>
<dbReference type="PANTHER" id="PTHR13693:SF100">
    <property type="entry name" value="8-AMINO-7-OXONONANOATE SYNTHASE"/>
    <property type="match status" value="1"/>
</dbReference>
<sequence>MSPQGARVERVYQSKKTQQYNFCSNDYLGLAAHPKILAALQAGAERWGVGSGASHLVCGHSYAHQALEEAIAAWLQRPAVLSFSSGFSANLALLQTLLTSDDLVLEDKLNHASLLDGARISGAKVLRYRHLDVAHLQMRLQQATHQAKASNVTWVVTDGVFSMDGDQADLEAYSQLCQVANAHLIVDEAHSLGVLGTRGQGLAADVTSAQTPIIMGTLGKALGTSGAFVAASTHVIEYLRQFARPYIYTTASSPALAWATCASVHLVQSEEGAELRAQLVRNIQDFRQGVQALGLPLAASTTSIQILPIADVNTCLRWSQILAQAGVWVAAIRPPTVAQARLRITLSAAHTQEQIHWLLQALARCQQLYPLSIGDV</sequence>
<reference evidence="15" key="1">
    <citation type="submission" date="2016-10" db="EMBL/GenBank/DDBJ databases">
        <authorList>
            <person name="Varghese N."/>
            <person name="Submissions S."/>
        </authorList>
    </citation>
    <scope>NUCLEOTIDE SEQUENCE [LARGE SCALE GENOMIC DNA]</scope>
    <source>
        <strain evidence="15">DSM 7165</strain>
    </source>
</reference>
<dbReference type="GO" id="GO:0009102">
    <property type="term" value="P:biotin biosynthetic process"/>
    <property type="evidence" value="ECO:0007669"/>
    <property type="project" value="UniProtKB-KW"/>
</dbReference>
<dbReference type="InterPro" id="IPR015421">
    <property type="entry name" value="PyrdxlP-dep_Trfase_major"/>
</dbReference>
<dbReference type="InterPro" id="IPR050087">
    <property type="entry name" value="AON_synthase_class-II"/>
</dbReference>
<dbReference type="Pfam" id="PF00155">
    <property type="entry name" value="Aminotran_1_2"/>
    <property type="match status" value="1"/>
</dbReference>
<feature type="domain" description="Aminotransferase class I/classII large" evidence="13">
    <location>
        <begin position="18"/>
        <end position="362"/>
    </location>
</feature>
<dbReference type="RefSeq" id="WP_093308357.1">
    <property type="nucleotide sequence ID" value="NZ_FNYH01000001.1"/>
</dbReference>
<dbReference type="GO" id="GO:0030170">
    <property type="term" value="F:pyridoxal phosphate binding"/>
    <property type="evidence" value="ECO:0007669"/>
    <property type="project" value="InterPro"/>
</dbReference>
<keyword evidence="6" id="KW-0808">Transferase</keyword>